<keyword evidence="3" id="KW-1185">Reference proteome</keyword>
<dbReference type="InterPro" id="IPR005302">
    <property type="entry name" value="MoCF_Sase_C"/>
</dbReference>
<protein>
    <submittedName>
        <fullName evidence="2">MOSC domain-containing protein</fullName>
    </submittedName>
</protein>
<dbReference type="PATRIC" id="fig|1328313.3.peg.2205"/>
<dbReference type="SUPFAM" id="SSF50800">
    <property type="entry name" value="PK beta-barrel domain-like"/>
    <property type="match status" value="1"/>
</dbReference>
<reference evidence="2 3" key="1">
    <citation type="journal article" date="2014" name="Genome Announc.">
        <title>Draft Genome Sequence of the Agar-Degrading Bacterium Catenovulum sp. Strain DS-2, Isolated from Intestines of Haliotis diversicolor.</title>
        <authorList>
            <person name="Shan D."/>
            <person name="Li X."/>
            <person name="Gu Z."/>
            <person name="Wei G."/>
            <person name="Gao Z."/>
            <person name="Shao Z."/>
        </authorList>
    </citation>
    <scope>NUCLEOTIDE SEQUENCE [LARGE SCALE GENOMIC DNA]</scope>
    <source>
        <strain evidence="2 3">DS-2</strain>
    </source>
</reference>
<dbReference type="InterPro" id="IPR052353">
    <property type="entry name" value="Benzoxazolinone_Detox_Enz"/>
</dbReference>
<evidence type="ECO:0000313" key="3">
    <source>
        <dbReference type="Proteomes" id="UP000019276"/>
    </source>
</evidence>
<organism evidence="2 3">
    <name type="scientific">Catenovulum agarivorans DS-2</name>
    <dbReference type="NCBI Taxonomy" id="1328313"/>
    <lineage>
        <taxon>Bacteria</taxon>
        <taxon>Pseudomonadati</taxon>
        <taxon>Pseudomonadota</taxon>
        <taxon>Gammaproteobacteria</taxon>
        <taxon>Alteromonadales</taxon>
        <taxon>Alteromonadaceae</taxon>
        <taxon>Catenovulum</taxon>
    </lineage>
</organism>
<dbReference type="OrthoDB" id="9786134at2"/>
<dbReference type="eggNOG" id="COG2258">
    <property type="taxonomic scope" value="Bacteria"/>
</dbReference>
<dbReference type="EMBL" id="ARZY01000019">
    <property type="protein sequence ID" value="EWH09767.1"/>
    <property type="molecule type" value="Genomic_DNA"/>
</dbReference>
<evidence type="ECO:0000313" key="2">
    <source>
        <dbReference type="EMBL" id="EWH09767.1"/>
    </source>
</evidence>
<gene>
    <name evidence="2" type="ORF">DS2_10788</name>
</gene>
<dbReference type="Pfam" id="PF03473">
    <property type="entry name" value="MOSC"/>
    <property type="match status" value="1"/>
</dbReference>
<feature type="domain" description="MOSC" evidence="1">
    <location>
        <begin position="28"/>
        <end position="163"/>
    </location>
</feature>
<sequence length="217" mass="24472">MQLLSINVSKKQLINYGTRQIKTGIFKKPIHKAVEVFTDHIQGDEQADLRNHGGVDKAVYAYSFAHYTYWKDKLCIKELDFGSFGENFTFSELDEASIQIGDIFKIGNCLLQVSQPRVPCFKLGLKFDNAEMPRLFTKSAKTGIYFRVLQTGIVAPDQQLELVEKAQNSVSVQTLFNAYYNQDVAQGLPIIAKAVELATLSEAWKGQLTKYVARHAK</sequence>
<dbReference type="InterPro" id="IPR011037">
    <property type="entry name" value="Pyrv_Knase-like_insert_dom_sf"/>
</dbReference>
<comment type="caution">
    <text evidence="2">The sequence shown here is derived from an EMBL/GenBank/DDBJ whole genome shotgun (WGS) entry which is preliminary data.</text>
</comment>
<dbReference type="PROSITE" id="PS51340">
    <property type="entry name" value="MOSC"/>
    <property type="match status" value="1"/>
</dbReference>
<dbReference type="PANTHER" id="PTHR30212:SF2">
    <property type="entry name" value="PROTEIN YIIM"/>
    <property type="match status" value="1"/>
</dbReference>
<dbReference type="RefSeq" id="WP_035014789.1">
    <property type="nucleotide sequence ID" value="NZ_ARZY01000019.1"/>
</dbReference>
<proteinExistence type="predicted"/>
<dbReference type="Proteomes" id="UP000019276">
    <property type="component" value="Unassembled WGS sequence"/>
</dbReference>
<evidence type="ECO:0000259" key="1">
    <source>
        <dbReference type="PROSITE" id="PS51340"/>
    </source>
</evidence>
<dbReference type="GO" id="GO:0003824">
    <property type="term" value="F:catalytic activity"/>
    <property type="evidence" value="ECO:0007669"/>
    <property type="project" value="InterPro"/>
</dbReference>
<dbReference type="PANTHER" id="PTHR30212">
    <property type="entry name" value="PROTEIN YIIM"/>
    <property type="match status" value="1"/>
</dbReference>
<dbReference type="GO" id="GO:0030151">
    <property type="term" value="F:molybdenum ion binding"/>
    <property type="evidence" value="ECO:0007669"/>
    <property type="project" value="InterPro"/>
</dbReference>
<dbReference type="GO" id="GO:0030170">
    <property type="term" value="F:pyridoxal phosphate binding"/>
    <property type="evidence" value="ECO:0007669"/>
    <property type="project" value="InterPro"/>
</dbReference>
<dbReference type="Gene3D" id="2.40.33.20">
    <property type="entry name" value="PK beta-barrel domain-like"/>
    <property type="match status" value="1"/>
</dbReference>
<dbReference type="STRING" id="1328313.DS2_10788"/>
<name>W7QLF7_9ALTE</name>
<dbReference type="AlphaFoldDB" id="W7QLF7"/>
<accession>W7QLF7</accession>